<dbReference type="Pfam" id="PF03929">
    <property type="entry name" value="PepSY_TM"/>
    <property type="match status" value="1"/>
</dbReference>
<feature type="transmembrane region" description="Helical" evidence="1">
    <location>
        <begin position="190"/>
        <end position="213"/>
    </location>
</feature>
<sequence length="374" mass="40420">MSARSTFKVWYGVHQWTSLVCTLFMLLLCLTGLPLIFAEEIDLALGRNIAAPQRPDDQRQADVDAIVADALARRPGDTVQFLVGDAEEPALWSVRLGKTAASSDVSAFYLYDARNGEFLHAVPLDSGFINLMFRLHYDLFAGLPGSLLLGAMGLLLLASLVSGTVLYHYHMAKLPFGSVRRAGSSRLRWLDLHNLLGIATLVWLAMVGLTGVVNTVAEPIFQRWQDTELAAMLAPYQGQAPVNGQGRAGAALAAALRAAPDMALSFMAFPGNEFAGPRQFVAFLQGNTPLTSQLLTPVVIDAATSEVLAKRELPAYVKALLLSKPLHFGNYGGLPLKCLWLVLDLIAIAVLVSGVYLWLALRRWRLPAVAGAAA</sequence>
<proteinExistence type="predicted"/>
<dbReference type="Proteomes" id="UP000641152">
    <property type="component" value="Unassembled WGS sequence"/>
</dbReference>
<name>A0ABR9DME7_9GAMM</name>
<comment type="caution">
    <text evidence="2">The sequence shown here is derived from an EMBL/GenBank/DDBJ whole genome shotgun (WGS) entry which is preliminary data.</text>
</comment>
<keyword evidence="1" id="KW-0472">Membrane</keyword>
<feature type="transmembrane region" description="Helical" evidence="1">
    <location>
        <begin position="147"/>
        <end position="169"/>
    </location>
</feature>
<organism evidence="2 3">
    <name type="scientific">Methylomonas fluvii</name>
    <dbReference type="NCBI Taxonomy" id="1854564"/>
    <lineage>
        <taxon>Bacteria</taxon>
        <taxon>Pseudomonadati</taxon>
        <taxon>Pseudomonadota</taxon>
        <taxon>Gammaproteobacteria</taxon>
        <taxon>Methylococcales</taxon>
        <taxon>Methylococcaceae</taxon>
        <taxon>Methylomonas</taxon>
    </lineage>
</organism>
<accession>A0ABR9DME7</accession>
<gene>
    <name evidence="2" type="ORF">EBB_23615</name>
</gene>
<dbReference type="PANTHER" id="PTHR34219:SF3">
    <property type="entry name" value="BLL7967 PROTEIN"/>
    <property type="match status" value="1"/>
</dbReference>
<keyword evidence="1" id="KW-1133">Transmembrane helix</keyword>
<keyword evidence="3" id="KW-1185">Reference proteome</keyword>
<dbReference type="EMBL" id="JACXST010000003">
    <property type="protein sequence ID" value="MBD9363414.1"/>
    <property type="molecule type" value="Genomic_DNA"/>
</dbReference>
<dbReference type="PANTHER" id="PTHR34219">
    <property type="entry name" value="IRON-REGULATED INNER MEMBRANE PROTEIN-RELATED"/>
    <property type="match status" value="1"/>
</dbReference>
<dbReference type="RefSeq" id="WP_192396093.1">
    <property type="nucleotide sequence ID" value="NZ_CAJHIU010000003.1"/>
</dbReference>
<evidence type="ECO:0000256" key="1">
    <source>
        <dbReference type="SAM" id="Phobius"/>
    </source>
</evidence>
<evidence type="ECO:0000313" key="2">
    <source>
        <dbReference type="EMBL" id="MBD9363414.1"/>
    </source>
</evidence>
<reference evidence="2 3" key="1">
    <citation type="submission" date="2020-09" db="EMBL/GenBank/DDBJ databases">
        <title>Methylomonas albis sp. nov. and Methylomonas fluvii sp. nov.: Two cold-adapted methanotrophs from the River Elbe and an amended description of Methylovulum psychrotolerans strain Eb1.</title>
        <authorList>
            <person name="Bussmann I.K."/>
            <person name="Klings K.-W."/>
            <person name="Warnstedt J."/>
            <person name="Hoppert M."/>
            <person name="Saborowski A."/>
            <person name="Horn F."/>
            <person name="Liebner S."/>
        </authorList>
    </citation>
    <scope>NUCLEOTIDE SEQUENCE [LARGE SCALE GENOMIC DNA]</scope>
    <source>
        <strain evidence="2 3">EbB</strain>
    </source>
</reference>
<protein>
    <submittedName>
        <fullName evidence="2">PepSY domain-containing protein</fullName>
    </submittedName>
</protein>
<feature type="transmembrane region" description="Helical" evidence="1">
    <location>
        <begin position="339"/>
        <end position="359"/>
    </location>
</feature>
<evidence type="ECO:0000313" key="3">
    <source>
        <dbReference type="Proteomes" id="UP000641152"/>
    </source>
</evidence>
<keyword evidence="1" id="KW-0812">Transmembrane</keyword>
<dbReference type="InterPro" id="IPR005625">
    <property type="entry name" value="PepSY-ass_TM"/>
</dbReference>